<dbReference type="EMBL" id="CAFBOM010000114">
    <property type="protein sequence ID" value="CAB4986899.1"/>
    <property type="molecule type" value="Genomic_DNA"/>
</dbReference>
<organism evidence="1">
    <name type="scientific">freshwater metagenome</name>
    <dbReference type="NCBI Taxonomy" id="449393"/>
    <lineage>
        <taxon>unclassified sequences</taxon>
        <taxon>metagenomes</taxon>
        <taxon>ecological metagenomes</taxon>
    </lineage>
</organism>
<protein>
    <submittedName>
        <fullName evidence="1">Unannotated protein</fullName>
    </submittedName>
</protein>
<sequence length="77" mass="8700">MLGLIADDDIRHAIAHAVHSDDIDPEPPVRRLHLGPDRSGNMLEVVTLHFDDGGVLAIHAMKMTKQYWRLLKGHRND</sequence>
<gene>
    <name evidence="1" type="ORF">UFOPK3957_00781</name>
</gene>
<dbReference type="AlphaFoldDB" id="A0A6J7N8X6"/>
<name>A0A6J7N8X6_9ZZZZ</name>
<proteinExistence type="predicted"/>
<evidence type="ECO:0000313" key="1">
    <source>
        <dbReference type="EMBL" id="CAB4986899.1"/>
    </source>
</evidence>
<reference evidence="1" key="1">
    <citation type="submission" date="2020-05" db="EMBL/GenBank/DDBJ databases">
        <authorList>
            <person name="Chiriac C."/>
            <person name="Salcher M."/>
            <person name="Ghai R."/>
            <person name="Kavagutti S V."/>
        </authorList>
    </citation>
    <scope>NUCLEOTIDE SEQUENCE</scope>
</reference>
<accession>A0A6J7N8X6</accession>